<keyword evidence="3" id="KW-1185">Reference proteome</keyword>
<gene>
    <name evidence="2" type="ORF">E2493_15575</name>
</gene>
<dbReference type="OrthoDB" id="7448000at2"/>
<accession>A0A4Y8ZMR9</accession>
<reference evidence="2 3" key="1">
    <citation type="submission" date="2019-03" db="EMBL/GenBank/DDBJ databases">
        <title>Genome sequence of Sphingomonas sp. 17J27-24.</title>
        <authorList>
            <person name="Kim M."/>
            <person name="Maeng S."/>
            <person name="Sathiyaraj S."/>
        </authorList>
    </citation>
    <scope>NUCLEOTIDE SEQUENCE [LARGE SCALE GENOMIC DNA]</scope>
    <source>
        <strain evidence="2 3">17J27-24</strain>
    </source>
</reference>
<evidence type="ECO:0000313" key="3">
    <source>
        <dbReference type="Proteomes" id="UP000298213"/>
    </source>
</evidence>
<evidence type="ECO:0000313" key="2">
    <source>
        <dbReference type="EMBL" id="TFI57290.1"/>
    </source>
</evidence>
<protein>
    <submittedName>
        <fullName evidence="2">Uncharacterized protein</fullName>
    </submittedName>
</protein>
<feature type="region of interest" description="Disordered" evidence="1">
    <location>
        <begin position="22"/>
        <end position="49"/>
    </location>
</feature>
<name>A0A4Y8ZMR9_9SPHN</name>
<dbReference type="Proteomes" id="UP000298213">
    <property type="component" value="Unassembled WGS sequence"/>
</dbReference>
<sequence length="180" mass="17589">MKKSLIALVLLAGCGGSGPERGNDAAPLANGAAPHGQAEGRAQATAGDAAGPGRLTGLYESGAGEQKNQLCIVDKGSGSAQFGLIVRGANNHNCAGAGTAVRSGARLTLTMTGDSTCSIEARMDGGTIKLPAGLPAGCSYYCGAQARMANASFERSGSGTEAAMKAKDLAGDALCEGAGG</sequence>
<dbReference type="AlphaFoldDB" id="A0A4Y8ZMR9"/>
<proteinExistence type="predicted"/>
<dbReference type="EMBL" id="SPDV01000033">
    <property type="protein sequence ID" value="TFI57290.1"/>
    <property type="molecule type" value="Genomic_DNA"/>
</dbReference>
<organism evidence="2 3">
    <name type="scientific">Sphingomonas parva</name>
    <dbReference type="NCBI Taxonomy" id="2555898"/>
    <lineage>
        <taxon>Bacteria</taxon>
        <taxon>Pseudomonadati</taxon>
        <taxon>Pseudomonadota</taxon>
        <taxon>Alphaproteobacteria</taxon>
        <taxon>Sphingomonadales</taxon>
        <taxon>Sphingomonadaceae</taxon>
        <taxon>Sphingomonas</taxon>
    </lineage>
</organism>
<evidence type="ECO:0000256" key="1">
    <source>
        <dbReference type="SAM" id="MobiDB-lite"/>
    </source>
</evidence>
<dbReference type="RefSeq" id="WP_135088446.1">
    <property type="nucleotide sequence ID" value="NZ_SPDV01000033.1"/>
</dbReference>
<comment type="caution">
    <text evidence="2">The sequence shown here is derived from an EMBL/GenBank/DDBJ whole genome shotgun (WGS) entry which is preliminary data.</text>
</comment>